<accession>A0ABX1VYQ2</accession>
<gene>
    <name evidence="2" type="ORF">HK413_00920</name>
</gene>
<evidence type="ECO:0000313" key="3">
    <source>
        <dbReference type="Proteomes" id="UP000566071"/>
    </source>
</evidence>
<sequence length="177" mass="19883">MFKKDKKLIFYLITATSSDANTAYYIAKCMLSETSRYFIDTKTTVSATSVKLLQREADSLGTVLRGIYSSTATIIDRTYNLNPSISSQRSGSLFGQAKANALAGAYTEVMRNLEIAKINLQKETPLYKIIDESELPLAPVRASTTHHILFVSEIFVLIMLIILVALRLYRIIQNKLY</sequence>
<organism evidence="2 3">
    <name type="scientific">Mucilaginibacter humi</name>
    <dbReference type="NCBI Taxonomy" id="2732510"/>
    <lineage>
        <taxon>Bacteria</taxon>
        <taxon>Pseudomonadati</taxon>
        <taxon>Bacteroidota</taxon>
        <taxon>Sphingobacteriia</taxon>
        <taxon>Sphingobacteriales</taxon>
        <taxon>Sphingobacteriaceae</taxon>
        <taxon>Mucilaginibacter</taxon>
    </lineage>
</organism>
<keyword evidence="1" id="KW-1133">Transmembrane helix</keyword>
<evidence type="ECO:0000313" key="2">
    <source>
        <dbReference type="EMBL" id="NNU33101.1"/>
    </source>
</evidence>
<keyword evidence="1" id="KW-0472">Membrane</keyword>
<evidence type="ECO:0000256" key="1">
    <source>
        <dbReference type="SAM" id="Phobius"/>
    </source>
</evidence>
<name>A0ABX1VYQ2_9SPHI</name>
<proteinExistence type="predicted"/>
<reference evidence="2 3" key="1">
    <citation type="submission" date="2020-05" db="EMBL/GenBank/DDBJ databases">
        <authorList>
            <person name="Khan S.A."/>
            <person name="Jeon C.O."/>
            <person name="Chun B.H."/>
        </authorList>
    </citation>
    <scope>NUCLEOTIDE SEQUENCE [LARGE SCALE GENOMIC DNA]</scope>
    <source>
        <strain evidence="2 3">S1162</strain>
    </source>
</reference>
<dbReference type="RefSeq" id="WP_175268802.1">
    <property type="nucleotide sequence ID" value="NZ_JABFCR010000002.1"/>
</dbReference>
<comment type="caution">
    <text evidence="2">The sequence shown here is derived from an EMBL/GenBank/DDBJ whole genome shotgun (WGS) entry which is preliminary data.</text>
</comment>
<dbReference type="EMBL" id="JABFCR010000002">
    <property type="protein sequence ID" value="NNU33101.1"/>
    <property type="molecule type" value="Genomic_DNA"/>
</dbReference>
<evidence type="ECO:0008006" key="4">
    <source>
        <dbReference type="Google" id="ProtNLM"/>
    </source>
</evidence>
<dbReference type="Proteomes" id="UP000566071">
    <property type="component" value="Unassembled WGS sequence"/>
</dbReference>
<feature type="transmembrane region" description="Helical" evidence="1">
    <location>
        <begin position="148"/>
        <end position="169"/>
    </location>
</feature>
<protein>
    <recommendedName>
        <fullName evidence="4">Chemotaxis methyl-accepting receptor HlyB-like 4HB MCP domain-containing protein</fullName>
    </recommendedName>
</protein>
<keyword evidence="3" id="KW-1185">Reference proteome</keyword>
<keyword evidence="1" id="KW-0812">Transmembrane</keyword>